<dbReference type="AlphaFoldDB" id="A0A3B3V2U8"/>
<dbReference type="InterPro" id="IPR013106">
    <property type="entry name" value="Ig_V-set"/>
</dbReference>
<evidence type="ECO:0000259" key="8">
    <source>
        <dbReference type="PROSITE" id="PS50835"/>
    </source>
</evidence>
<reference evidence="9" key="1">
    <citation type="submission" date="2025-08" db="UniProtKB">
        <authorList>
            <consortium name="Ensembl"/>
        </authorList>
    </citation>
    <scope>IDENTIFICATION</scope>
</reference>
<feature type="domain" description="Ig-like" evidence="8">
    <location>
        <begin position="65"/>
        <end position="148"/>
    </location>
</feature>
<dbReference type="GO" id="GO:0009897">
    <property type="term" value="C:external side of plasma membrane"/>
    <property type="evidence" value="ECO:0007669"/>
    <property type="project" value="TreeGrafter"/>
</dbReference>
<keyword evidence="2" id="KW-0732">Signal</keyword>
<dbReference type="Gene3D" id="2.60.40.10">
    <property type="entry name" value="Immunoglobulins"/>
    <property type="match status" value="2"/>
</dbReference>
<dbReference type="GO" id="GO:0001817">
    <property type="term" value="P:regulation of cytokine production"/>
    <property type="evidence" value="ECO:0007669"/>
    <property type="project" value="TreeGrafter"/>
</dbReference>
<dbReference type="InterPro" id="IPR053896">
    <property type="entry name" value="BTN3A2-like_Ig-C"/>
</dbReference>
<dbReference type="GeneTree" id="ENSGT01050000244843"/>
<name>A0A3B3V2U8_9TELE</name>
<evidence type="ECO:0000256" key="6">
    <source>
        <dbReference type="ARBA" id="ARBA00023319"/>
    </source>
</evidence>
<accession>A0A3B3V2U8</accession>
<evidence type="ECO:0000256" key="4">
    <source>
        <dbReference type="ARBA" id="ARBA00023157"/>
    </source>
</evidence>
<dbReference type="Pfam" id="PF07686">
    <property type="entry name" value="V-set"/>
    <property type="match status" value="1"/>
</dbReference>
<proteinExistence type="predicted"/>
<dbReference type="PANTHER" id="PTHR24100:SF149">
    <property type="entry name" value="BG-LIKE ANTIGEN 1-RELATED"/>
    <property type="match status" value="1"/>
</dbReference>
<keyword evidence="3 7" id="KW-0472">Membrane</keyword>
<dbReference type="PROSITE" id="PS50835">
    <property type="entry name" value="IG_LIKE"/>
    <property type="match status" value="2"/>
</dbReference>
<dbReference type="GO" id="GO:0050863">
    <property type="term" value="P:regulation of T cell activation"/>
    <property type="evidence" value="ECO:0007669"/>
    <property type="project" value="UniProtKB-ARBA"/>
</dbReference>
<evidence type="ECO:0000313" key="9">
    <source>
        <dbReference type="Ensembl" id="ENSPLAP00000020070.1"/>
    </source>
</evidence>
<keyword evidence="5" id="KW-0325">Glycoprotein</keyword>
<comment type="subcellular location">
    <subcellularLocation>
        <location evidence="1">Membrane</location>
    </subcellularLocation>
</comment>
<keyword evidence="7" id="KW-1133">Transmembrane helix</keyword>
<dbReference type="PANTHER" id="PTHR24100">
    <property type="entry name" value="BUTYROPHILIN"/>
    <property type="match status" value="1"/>
</dbReference>
<feature type="transmembrane region" description="Helical" evidence="7">
    <location>
        <begin position="20"/>
        <end position="46"/>
    </location>
</feature>
<keyword evidence="7" id="KW-0812">Transmembrane</keyword>
<sequence length="309" mass="35192">MLCFNSNLLHQNKNSTLYGFLYLGFLDVFLFLLFKVKFFWLQFIYVSLNLNRFIWKLPSGSGSVIRWSNPSSAGDSVVHSYYDGQDQLGQQNQKFQGRTSLILDQISRGNASLLLKEVKIQDEGRYKCNISSSTGYKESFINLKIDVSDIRIHQDGNRITCSSEGIYPQPELTWSTEPPSNTALQNRTTVHQTEEKLYDISSSLTGPDGPDLIYSCSIRTRSNRRTETLKKGVSAAISASVSALICTLHLRKHFIPEDLLQHVCSNVQFSCWFSSPRVAAAQSGNMKIKLMRSLTFLVFMSFWKICEFW</sequence>
<dbReference type="InterPro" id="IPR007110">
    <property type="entry name" value="Ig-like_dom"/>
</dbReference>
<dbReference type="GO" id="GO:1903037">
    <property type="term" value="P:regulation of leukocyte cell-cell adhesion"/>
    <property type="evidence" value="ECO:0007669"/>
    <property type="project" value="UniProtKB-ARBA"/>
</dbReference>
<evidence type="ECO:0000313" key="10">
    <source>
        <dbReference type="Proteomes" id="UP000261500"/>
    </source>
</evidence>
<protein>
    <recommendedName>
        <fullName evidence="8">Ig-like domain-containing protein</fullName>
    </recommendedName>
</protein>
<dbReference type="InterPro" id="IPR013783">
    <property type="entry name" value="Ig-like_fold"/>
</dbReference>
<keyword evidence="4" id="KW-1015">Disulfide bond</keyword>
<dbReference type="Proteomes" id="UP000261500">
    <property type="component" value="Unplaced"/>
</dbReference>
<keyword evidence="10" id="KW-1185">Reference proteome</keyword>
<evidence type="ECO:0000256" key="2">
    <source>
        <dbReference type="ARBA" id="ARBA00022729"/>
    </source>
</evidence>
<dbReference type="FunFam" id="2.60.40.10:FF:000142">
    <property type="entry name" value="V-set domain-containing T-cell activation inhibitor 1"/>
    <property type="match status" value="1"/>
</dbReference>
<evidence type="ECO:0000256" key="3">
    <source>
        <dbReference type="ARBA" id="ARBA00023136"/>
    </source>
</evidence>
<evidence type="ECO:0000256" key="7">
    <source>
        <dbReference type="SAM" id="Phobius"/>
    </source>
</evidence>
<keyword evidence="6" id="KW-0393">Immunoglobulin domain</keyword>
<dbReference type="SUPFAM" id="SSF48726">
    <property type="entry name" value="Immunoglobulin"/>
    <property type="match status" value="2"/>
</dbReference>
<dbReference type="Ensembl" id="ENSPLAT00000014456.1">
    <property type="protein sequence ID" value="ENSPLAP00000020070.1"/>
    <property type="gene ID" value="ENSPLAG00000002720.1"/>
</dbReference>
<dbReference type="GO" id="GO:0050852">
    <property type="term" value="P:T cell receptor signaling pathway"/>
    <property type="evidence" value="ECO:0007669"/>
    <property type="project" value="TreeGrafter"/>
</dbReference>
<evidence type="ECO:0000256" key="1">
    <source>
        <dbReference type="ARBA" id="ARBA00004370"/>
    </source>
</evidence>
<evidence type="ECO:0000256" key="5">
    <source>
        <dbReference type="ARBA" id="ARBA00023180"/>
    </source>
</evidence>
<organism evidence="9 10">
    <name type="scientific">Poecilia latipinna</name>
    <name type="common">sailfin molly</name>
    <dbReference type="NCBI Taxonomy" id="48699"/>
    <lineage>
        <taxon>Eukaryota</taxon>
        <taxon>Metazoa</taxon>
        <taxon>Chordata</taxon>
        <taxon>Craniata</taxon>
        <taxon>Vertebrata</taxon>
        <taxon>Euteleostomi</taxon>
        <taxon>Actinopterygii</taxon>
        <taxon>Neopterygii</taxon>
        <taxon>Teleostei</taxon>
        <taxon>Neoteleostei</taxon>
        <taxon>Acanthomorphata</taxon>
        <taxon>Ovalentaria</taxon>
        <taxon>Atherinomorphae</taxon>
        <taxon>Cyprinodontiformes</taxon>
        <taxon>Poeciliidae</taxon>
        <taxon>Poeciliinae</taxon>
        <taxon>Poecilia</taxon>
    </lineage>
</organism>
<dbReference type="STRING" id="48699.ENSPLAP00000020070"/>
<reference evidence="9" key="2">
    <citation type="submission" date="2025-09" db="UniProtKB">
        <authorList>
            <consortium name="Ensembl"/>
        </authorList>
    </citation>
    <scope>IDENTIFICATION</scope>
</reference>
<dbReference type="InterPro" id="IPR050504">
    <property type="entry name" value="IgSF_BTN/MOG"/>
</dbReference>
<dbReference type="GO" id="GO:0005102">
    <property type="term" value="F:signaling receptor binding"/>
    <property type="evidence" value="ECO:0007669"/>
    <property type="project" value="TreeGrafter"/>
</dbReference>
<dbReference type="InterPro" id="IPR036179">
    <property type="entry name" value="Ig-like_dom_sf"/>
</dbReference>
<feature type="domain" description="Ig-like" evidence="8">
    <location>
        <begin position="155"/>
        <end position="234"/>
    </location>
</feature>
<dbReference type="Pfam" id="PF22705">
    <property type="entry name" value="C2-set_3"/>
    <property type="match status" value="1"/>
</dbReference>